<evidence type="ECO:0000256" key="2">
    <source>
        <dbReference type="ARBA" id="ARBA00023134"/>
    </source>
</evidence>
<evidence type="ECO:0000313" key="4">
    <source>
        <dbReference type="EMBL" id="RSH90484.1"/>
    </source>
</evidence>
<evidence type="ECO:0000313" key="5">
    <source>
        <dbReference type="Proteomes" id="UP000279259"/>
    </source>
</evidence>
<dbReference type="PROSITE" id="PS51421">
    <property type="entry name" value="RAS"/>
    <property type="match status" value="1"/>
</dbReference>
<dbReference type="InterPro" id="IPR050227">
    <property type="entry name" value="Rab"/>
</dbReference>
<dbReference type="FunFam" id="3.40.50.300:FF:001129">
    <property type="entry name" value="ras-related protein Rab-44 isoform X2"/>
    <property type="match status" value="1"/>
</dbReference>
<dbReference type="InterPro" id="IPR001806">
    <property type="entry name" value="Small_GTPase"/>
</dbReference>
<dbReference type="SUPFAM" id="SSF52540">
    <property type="entry name" value="P-loop containing nucleoside triphosphate hydrolases"/>
    <property type="match status" value="1"/>
</dbReference>
<evidence type="ECO:0000256" key="1">
    <source>
        <dbReference type="ARBA" id="ARBA00022741"/>
    </source>
</evidence>
<keyword evidence="2" id="KW-0342">GTP-binding</keyword>
<protein>
    <recommendedName>
        <fullName evidence="6">Ras-protein Rab-18</fullName>
    </recommendedName>
</protein>
<dbReference type="OrthoDB" id="9989112at2759"/>
<keyword evidence="5" id="KW-1185">Reference proteome</keyword>
<dbReference type="GO" id="GO:0005525">
    <property type="term" value="F:GTP binding"/>
    <property type="evidence" value="ECO:0007669"/>
    <property type="project" value="UniProtKB-KW"/>
</dbReference>
<evidence type="ECO:0008006" key="6">
    <source>
        <dbReference type="Google" id="ProtNLM"/>
    </source>
</evidence>
<dbReference type="InterPro" id="IPR027417">
    <property type="entry name" value="P-loop_NTPase"/>
</dbReference>
<dbReference type="EMBL" id="RSCD01000010">
    <property type="protein sequence ID" value="RSH90484.1"/>
    <property type="molecule type" value="Genomic_DNA"/>
</dbReference>
<dbReference type="PROSITE" id="PS51419">
    <property type="entry name" value="RAB"/>
    <property type="match status" value="1"/>
</dbReference>
<gene>
    <name evidence="4" type="ORF">EHS25_001089</name>
</gene>
<reference evidence="4 5" key="1">
    <citation type="submission" date="2018-11" db="EMBL/GenBank/DDBJ databases">
        <title>Genome sequence of Saitozyma podzolica DSM 27192.</title>
        <authorList>
            <person name="Aliyu H."/>
            <person name="Gorte O."/>
            <person name="Ochsenreither K."/>
        </authorList>
    </citation>
    <scope>NUCLEOTIDE SEQUENCE [LARGE SCALE GENOMIC DNA]</scope>
    <source>
        <strain evidence="4 5">DSM 27192</strain>
    </source>
</reference>
<dbReference type="Proteomes" id="UP000279259">
    <property type="component" value="Unassembled WGS sequence"/>
</dbReference>
<evidence type="ECO:0000256" key="3">
    <source>
        <dbReference type="ARBA" id="ARBA00023288"/>
    </source>
</evidence>
<dbReference type="Gene3D" id="3.40.50.300">
    <property type="entry name" value="P-loop containing nucleotide triphosphate hydrolases"/>
    <property type="match status" value="1"/>
</dbReference>
<dbReference type="SMART" id="SM00176">
    <property type="entry name" value="RAN"/>
    <property type="match status" value="1"/>
</dbReference>
<dbReference type="GO" id="GO:0003924">
    <property type="term" value="F:GTPase activity"/>
    <property type="evidence" value="ECO:0007669"/>
    <property type="project" value="InterPro"/>
</dbReference>
<sequence>MASSSSHAGPAGAAGGPPPPNLKLLLIGNSSVGKSSLLLRFTDDDFLTEDETSATIGVDFKVKTLEVDGKRYKLSIWDTAGQERFRTLTSSYYRGAQGVILVYDVSSRSTFDELVKWFREIETYCGEGVVKMVEFSRQVTTDEGKAFADRMGTLFIECSAKTNVHVVEAFRELVQRILATPELWSRGPQPIRSPGDRKTVTVGEDEGGWGMGCSC</sequence>
<dbReference type="SMART" id="SM00173">
    <property type="entry name" value="RAS"/>
    <property type="match status" value="1"/>
</dbReference>
<dbReference type="PRINTS" id="PR00449">
    <property type="entry name" value="RASTRNSFRMNG"/>
</dbReference>
<dbReference type="Pfam" id="PF00071">
    <property type="entry name" value="Ras"/>
    <property type="match status" value="1"/>
</dbReference>
<proteinExistence type="predicted"/>
<organism evidence="4 5">
    <name type="scientific">Saitozyma podzolica</name>
    <dbReference type="NCBI Taxonomy" id="1890683"/>
    <lineage>
        <taxon>Eukaryota</taxon>
        <taxon>Fungi</taxon>
        <taxon>Dikarya</taxon>
        <taxon>Basidiomycota</taxon>
        <taxon>Agaricomycotina</taxon>
        <taxon>Tremellomycetes</taxon>
        <taxon>Tremellales</taxon>
        <taxon>Trimorphomycetaceae</taxon>
        <taxon>Saitozyma</taxon>
    </lineage>
</organism>
<dbReference type="AlphaFoldDB" id="A0A427YHP6"/>
<dbReference type="SMART" id="SM00174">
    <property type="entry name" value="RHO"/>
    <property type="match status" value="1"/>
</dbReference>
<dbReference type="STRING" id="1890683.A0A427YHP6"/>
<accession>A0A427YHP6</accession>
<keyword evidence="1" id="KW-0547">Nucleotide-binding</keyword>
<name>A0A427YHP6_9TREE</name>
<dbReference type="NCBIfam" id="TIGR00231">
    <property type="entry name" value="small_GTP"/>
    <property type="match status" value="1"/>
</dbReference>
<dbReference type="PANTHER" id="PTHR47977">
    <property type="entry name" value="RAS-RELATED PROTEIN RAB"/>
    <property type="match status" value="1"/>
</dbReference>
<dbReference type="SMART" id="SM00175">
    <property type="entry name" value="RAB"/>
    <property type="match status" value="1"/>
</dbReference>
<dbReference type="InterPro" id="IPR005225">
    <property type="entry name" value="Small_GTP-bd"/>
</dbReference>
<keyword evidence="3" id="KW-0449">Lipoprotein</keyword>
<comment type="caution">
    <text evidence="4">The sequence shown here is derived from an EMBL/GenBank/DDBJ whole genome shotgun (WGS) entry which is preliminary data.</text>
</comment>